<dbReference type="Pfam" id="PF00403">
    <property type="entry name" value="HMA"/>
    <property type="match status" value="1"/>
</dbReference>
<accession>A0A1H8IGH1</accession>
<dbReference type="InterPro" id="IPR044492">
    <property type="entry name" value="P_typ_ATPase_HD_dom"/>
</dbReference>
<feature type="transmembrane region" description="Helical" evidence="12">
    <location>
        <begin position="775"/>
        <end position="795"/>
    </location>
</feature>
<dbReference type="FunFam" id="2.70.150.10:FF:000002">
    <property type="entry name" value="Copper-transporting ATPase 1, putative"/>
    <property type="match status" value="1"/>
</dbReference>
<evidence type="ECO:0000256" key="9">
    <source>
        <dbReference type="ARBA" id="ARBA00023136"/>
    </source>
</evidence>
<dbReference type="PROSITE" id="PS00154">
    <property type="entry name" value="ATPASE_E1_E2"/>
    <property type="match status" value="1"/>
</dbReference>
<dbReference type="Gene3D" id="3.40.50.1000">
    <property type="entry name" value="HAD superfamily/HAD-like"/>
    <property type="match status" value="1"/>
</dbReference>
<dbReference type="PANTHER" id="PTHR43520">
    <property type="entry name" value="ATP7, ISOFORM B"/>
    <property type="match status" value="1"/>
</dbReference>
<keyword evidence="15" id="KW-1185">Reference proteome</keyword>
<dbReference type="GO" id="GO:0005886">
    <property type="term" value="C:plasma membrane"/>
    <property type="evidence" value="ECO:0007669"/>
    <property type="project" value="UniProtKB-SubCell"/>
</dbReference>
<keyword evidence="7" id="KW-1278">Translocase</keyword>
<dbReference type="GO" id="GO:0055070">
    <property type="term" value="P:copper ion homeostasis"/>
    <property type="evidence" value="ECO:0007669"/>
    <property type="project" value="TreeGrafter"/>
</dbReference>
<evidence type="ECO:0000256" key="12">
    <source>
        <dbReference type="RuleBase" id="RU362081"/>
    </source>
</evidence>
<dbReference type="InterPro" id="IPR027256">
    <property type="entry name" value="P-typ_ATPase_IB"/>
</dbReference>
<feature type="transmembrane region" description="Helical" evidence="12">
    <location>
        <begin position="165"/>
        <end position="186"/>
    </location>
</feature>
<dbReference type="SFLD" id="SFLDS00003">
    <property type="entry name" value="Haloacid_Dehalogenase"/>
    <property type="match status" value="1"/>
</dbReference>
<keyword evidence="12" id="KW-1003">Cell membrane</keyword>
<evidence type="ECO:0000256" key="10">
    <source>
        <dbReference type="ARBA" id="ARBA00038904"/>
    </source>
</evidence>
<dbReference type="SUPFAM" id="SSF55008">
    <property type="entry name" value="HMA, heavy metal-associated domain"/>
    <property type="match status" value="1"/>
</dbReference>
<evidence type="ECO:0000256" key="4">
    <source>
        <dbReference type="ARBA" id="ARBA00022723"/>
    </source>
</evidence>
<evidence type="ECO:0000256" key="2">
    <source>
        <dbReference type="ARBA" id="ARBA00006024"/>
    </source>
</evidence>
<dbReference type="AlphaFoldDB" id="A0A1H8IGH1"/>
<dbReference type="EC" id="7.2.2.9" evidence="10"/>
<dbReference type="InterPro" id="IPR036163">
    <property type="entry name" value="HMA_dom_sf"/>
</dbReference>
<dbReference type="NCBIfam" id="TIGR01494">
    <property type="entry name" value="ATPase_P-type"/>
    <property type="match status" value="2"/>
</dbReference>
<sequence>MNTSASLPTVDIGIDGMTCASCVARVERALRKVDGVQDASVNLATESARVTLAPELADTAAGQAPATLLRAIRNAGYTPRANSGLQPLDDSRIFGVPRDFAPVLAGLLLCLPLVAPMFLAPFIGSDEAHSLVPVWLQFILGTIVQFTLGLRFYRGAWHALKQRTGNMELLVAIGTTAAWGLSLWLWWRHGLSADARHAAAHGAPHVYFESAAVVITLVQLGKWLEMRARRQTSQAIAALQALRPDVAHWLSPFDGEQDVPVSELLVGDRVMLRPGERVPADAQVVEGRSQIDASMLTGEPLPVEVGPGDKVTGGTLNGGGLLQLQVSATAGEGVLAHIIRLVEDAQAAKPPIQKLVDKVAAVFVPAVLVVAALTLVAWLLAGLPTEQAILRAVAVLVIACPCALGLATPVAIMAGTGVAAKHGILIKDSVALERAHEVQVVAFDKTGTLTQGQPVLAALQPLQAGSALMTGEGDGGVPGSVAPAAAQGAAMAPLAAATALQQGSEHPLALAVLRAFAEQTTVTPDEPAAPAIPTAQDVQAIAGHGIQGQLEDGATWYLGSLRWMEQLQPEAVGTDTGETFMKHWLAQGATLSALARQQPGGPVQLQALLAFTDTPKPEAAEAVGKLHAQGLQTVLISGDNRAAAEALARRVGLKPEQGEVQAEVLPADKANAIRELQQGSSGEPRVVAMVGDGINDAPALAAADVGMAMANPQGGTDVALHAADVTLMRGDVRLVAGAIAISRATVRKIRQNLFWAFAYNVIGIPLAAFGMLSPMLAGAAMALSSVSVVSNALLLRRWKP</sequence>
<feature type="transmembrane region" description="Helical" evidence="12">
    <location>
        <begin position="752"/>
        <end position="769"/>
    </location>
</feature>
<keyword evidence="3 12" id="KW-0812">Transmembrane</keyword>
<dbReference type="GO" id="GO:0016887">
    <property type="term" value="F:ATP hydrolysis activity"/>
    <property type="evidence" value="ECO:0007669"/>
    <property type="project" value="InterPro"/>
</dbReference>
<dbReference type="PRINTS" id="PR00943">
    <property type="entry name" value="CUATPASE"/>
</dbReference>
<comment type="catalytic activity">
    <reaction evidence="11">
        <text>Cu(2+)(in) + ATP + H2O = Cu(2+)(out) + ADP + phosphate + H(+)</text>
        <dbReference type="Rhea" id="RHEA:10376"/>
        <dbReference type="ChEBI" id="CHEBI:15377"/>
        <dbReference type="ChEBI" id="CHEBI:15378"/>
        <dbReference type="ChEBI" id="CHEBI:29036"/>
        <dbReference type="ChEBI" id="CHEBI:30616"/>
        <dbReference type="ChEBI" id="CHEBI:43474"/>
        <dbReference type="ChEBI" id="CHEBI:456216"/>
        <dbReference type="EC" id="7.2.2.9"/>
    </reaction>
</comment>
<evidence type="ECO:0000313" key="15">
    <source>
        <dbReference type="Proteomes" id="UP000199531"/>
    </source>
</evidence>
<dbReference type="PANTHER" id="PTHR43520:SF8">
    <property type="entry name" value="P-TYPE CU(+) TRANSPORTER"/>
    <property type="match status" value="1"/>
</dbReference>
<feature type="transmembrane region" description="Helical" evidence="12">
    <location>
        <begin position="135"/>
        <end position="153"/>
    </location>
</feature>
<gene>
    <name evidence="14" type="ORF">SAMN02745977_01750</name>
</gene>
<dbReference type="EMBL" id="FOCW01000004">
    <property type="protein sequence ID" value="SEN67365.1"/>
    <property type="molecule type" value="Genomic_DNA"/>
</dbReference>
<dbReference type="CDD" id="cd00371">
    <property type="entry name" value="HMA"/>
    <property type="match status" value="1"/>
</dbReference>
<dbReference type="InterPro" id="IPR036412">
    <property type="entry name" value="HAD-like_sf"/>
</dbReference>
<evidence type="ECO:0000256" key="11">
    <source>
        <dbReference type="ARBA" id="ARBA00047424"/>
    </source>
</evidence>
<dbReference type="InterPro" id="IPR018303">
    <property type="entry name" value="ATPase_P-typ_P_site"/>
</dbReference>
<dbReference type="InterPro" id="IPR006121">
    <property type="entry name" value="HMA_dom"/>
</dbReference>
<feature type="transmembrane region" description="Helical" evidence="12">
    <location>
        <begin position="206"/>
        <end position="224"/>
    </location>
</feature>
<dbReference type="Pfam" id="PF00122">
    <property type="entry name" value="E1-E2_ATPase"/>
    <property type="match status" value="1"/>
</dbReference>
<dbReference type="Gene3D" id="3.30.70.100">
    <property type="match status" value="1"/>
</dbReference>
<evidence type="ECO:0000256" key="3">
    <source>
        <dbReference type="ARBA" id="ARBA00022692"/>
    </source>
</evidence>
<dbReference type="Pfam" id="PF00702">
    <property type="entry name" value="Hydrolase"/>
    <property type="match status" value="1"/>
</dbReference>
<dbReference type="GO" id="GO:0005524">
    <property type="term" value="F:ATP binding"/>
    <property type="evidence" value="ECO:0007669"/>
    <property type="project" value="UniProtKB-UniRule"/>
</dbReference>
<dbReference type="OrthoDB" id="8552908at2"/>
<dbReference type="InterPro" id="IPR008250">
    <property type="entry name" value="ATPase_P-typ_transduc_dom_A_sf"/>
</dbReference>
<dbReference type="SUPFAM" id="SSF56784">
    <property type="entry name" value="HAD-like"/>
    <property type="match status" value="1"/>
</dbReference>
<dbReference type="GO" id="GO:0005507">
    <property type="term" value="F:copper ion binding"/>
    <property type="evidence" value="ECO:0007669"/>
    <property type="project" value="TreeGrafter"/>
</dbReference>
<comment type="similarity">
    <text evidence="2 12">Belongs to the cation transport ATPase (P-type) (TC 3.A.3) family. Type IB subfamily.</text>
</comment>
<evidence type="ECO:0000313" key="14">
    <source>
        <dbReference type="EMBL" id="SEN67365.1"/>
    </source>
</evidence>
<protein>
    <recommendedName>
        <fullName evidence="10">P-type Cu(2+) transporter</fullName>
        <ecNumber evidence="10">7.2.2.9</ecNumber>
    </recommendedName>
</protein>
<dbReference type="NCBIfam" id="TIGR01525">
    <property type="entry name" value="ATPase-IB_hvy"/>
    <property type="match status" value="1"/>
</dbReference>
<dbReference type="CDD" id="cd02094">
    <property type="entry name" value="P-type_ATPase_Cu-like"/>
    <property type="match status" value="1"/>
</dbReference>
<dbReference type="SFLD" id="SFLDG00002">
    <property type="entry name" value="C1.7:_P-type_atpase_like"/>
    <property type="match status" value="1"/>
</dbReference>
<dbReference type="GO" id="GO:0043682">
    <property type="term" value="F:P-type divalent copper transporter activity"/>
    <property type="evidence" value="ECO:0007669"/>
    <property type="project" value="UniProtKB-EC"/>
</dbReference>
<dbReference type="STRING" id="1121117.SAMN02745977_01750"/>
<reference evidence="14 15" key="1">
    <citation type="submission" date="2016-10" db="EMBL/GenBank/DDBJ databases">
        <authorList>
            <person name="de Groot N.N."/>
        </authorList>
    </citation>
    <scope>NUCLEOTIDE SEQUENCE [LARGE SCALE GENOMIC DNA]</scope>
    <source>
        <strain evidence="14 15">DSM 15123</strain>
    </source>
</reference>
<organism evidence="14 15">
    <name type="scientific">Brachymonas denitrificans DSM 15123</name>
    <dbReference type="NCBI Taxonomy" id="1121117"/>
    <lineage>
        <taxon>Bacteria</taxon>
        <taxon>Pseudomonadati</taxon>
        <taxon>Pseudomonadota</taxon>
        <taxon>Betaproteobacteria</taxon>
        <taxon>Burkholderiales</taxon>
        <taxon>Comamonadaceae</taxon>
        <taxon>Brachymonas</taxon>
    </lineage>
</organism>
<feature type="transmembrane region" description="Helical" evidence="12">
    <location>
        <begin position="359"/>
        <end position="381"/>
    </location>
</feature>
<keyword evidence="8 12" id="KW-1133">Transmembrane helix</keyword>
<dbReference type="SUPFAM" id="SSF81665">
    <property type="entry name" value="Calcium ATPase, transmembrane domain M"/>
    <property type="match status" value="1"/>
</dbReference>
<proteinExistence type="inferred from homology"/>
<dbReference type="SFLD" id="SFLDF00027">
    <property type="entry name" value="p-type_atpase"/>
    <property type="match status" value="1"/>
</dbReference>
<dbReference type="PROSITE" id="PS50846">
    <property type="entry name" value="HMA_2"/>
    <property type="match status" value="1"/>
</dbReference>
<dbReference type="InterPro" id="IPR017969">
    <property type="entry name" value="Heavy-metal-associated_CS"/>
</dbReference>
<evidence type="ECO:0000256" key="1">
    <source>
        <dbReference type="ARBA" id="ARBA00004127"/>
    </source>
</evidence>
<evidence type="ECO:0000256" key="7">
    <source>
        <dbReference type="ARBA" id="ARBA00022967"/>
    </source>
</evidence>
<dbReference type="FunFam" id="3.30.70.100:FF:000005">
    <property type="entry name" value="Copper-exporting P-type ATPase A"/>
    <property type="match status" value="1"/>
</dbReference>
<dbReference type="InterPro" id="IPR023298">
    <property type="entry name" value="ATPase_P-typ_TM_dom_sf"/>
</dbReference>
<feature type="transmembrane region" description="Helical" evidence="12">
    <location>
        <begin position="393"/>
        <end position="419"/>
    </location>
</feature>
<dbReference type="Gene3D" id="2.70.150.10">
    <property type="entry name" value="Calcium-transporting ATPase, cytoplasmic transduction domain A"/>
    <property type="match status" value="1"/>
</dbReference>
<evidence type="ECO:0000256" key="6">
    <source>
        <dbReference type="ARBA" id="ARBA00022840"/>
    </source>
</evidence>
<feature type="transmembrane region" description="Helical" evidence="12">
    <location>
        <begin position="100"/>
        <end position="123"/>
    </location>
</feature>
<dbReference type="Gene3D" id="3.40.1110.10">
    <property type="entry name" value="Calcium-transporting ATPase, cytoplasmic domain N"/>
    <property type="match status" value="1"/>
</dbReference>
<dbReference type="PRINTS" id="PR00119">
    <property type="entry name" value="CATATPASE"/>
</dbReference>
<dbReference type="RefSeq" id="WP_091816739.1">
    <property type="nucleotide sequence ID" value="NZ_FOCW01000004.1"/>
</dbReference>
<dbReference type="InterPro" id="IPR023299">
    <property type="entry name" value="ATPase_P-typ_cyto_dom_N"/>
</dbReference>
<dbReference type="Proteomes" id="UP000199531">
    <property type="component" value="Unassembled WGS sequence"/>
</dbReference>
<keyword evidence="9 12" id="KW-0472">Membrane</keyword>
<name>A0A1H8IGH1_9BURK</name>
<dbReference type="SUPFAM" id="SSF81653">
    <property type="entry name" value="Calcium ATPase, transduction domain A"/>
    <property type="match status" value="1"/>
</dbReference>
<dbReference type="PROSITE" id="PS01047">
    <property type="entry name" value="HMA_1"/>
    <property type="match status" value="1"/>
</dbReference>
<evidence type="ECO:0000256" key="8">
    <source>
        <dbReference type="ARBA" id="ARBA00022989"/>
    </source>
</evidence>
<keyword evidence="5 12" id="KW-0547">Nucleotide-binding</keyword>
<dbReference type="InterPro" id="IPR023214">
    <property type="entry name" value="HAD_sf"/>
</dbReference>
<feature type="domain" description="HMA" evidence="13">
    <location>
        <begin position="8"/>
        <end position="80"/>
    </location>
</feature>
<dbReference type="InterPro" id="IPR059000">
    <property type="entry name" value="ATPase_P-type_domA"/>
</dbReference>
<dbReference type="InterPro" id="IPR001757">
    <property type="entry name" value="P_typ_ATPase"/>
</dbReference>
<keyword evidence="6 12" id="KW-0067">ATP-binding</keyword>
<evidence type="ECO:0000259" key="13">
    <source>
        <dbReference type="PROSITE" id="PS50846"/>
    </source>
</evidence>
<keyword evidence="4 12" id="KW-0479">Metal-binding</keyword>
<comment type="subcellular location">
    <subcellularLocation>
        <location evidence="12">Cell membrane</location>
    </subcellularLocation>
    <subcellularLocation>
        <location evidence="1">Endomembrane system</location>
        <topology evidence="1">Multi-pass membrane protein</topology>
    </subcellularLocation>
</comment>
<evidence type="ECO:0000256" key="5">
    <source>
        <dbReference type="ARBA" id="ARBA00022741"/>
    </source>
</evidence>
<dbReference type="GO" id="GO:0012505">
    <property type="term" value="C:endomembrane system"/>
    <property type="evidence" value="ECO:0007669"/>
    <property type="project" value="UniProtKB-SubCell"/>
</dbReference>